<name>A0ABQ8X4X4_9EUKA</name>
<dbReference type="EMBL" id="JAOAOG010000333">
    <property type="protein sequence ID" value="KAJ6227696.1"/>
    <property type="molecule type" value="Genomic_DNA"/>
</dbReference>
<accession>A0ABQ8X4X4</accession>
<evidence type="ECO:0000313" key="1">
    <source>
        <dbReference type="EMBL" id="KAJ6227696.1"/>
    </source>
</evidence>
<gene>
    <name evidence="1" type="ORF">M0813_09599</name>
</gene>
<dbReference type="Proteomes" id="UP001150062">
    <property type="component" value="Unassembled WGS sequence"/>
</dbReference>
<comment type="caution">
    <text evidence="1">The sequence shown here is derived from an EMBL/GenBank/DDBJ whole genome shotgun (WGS) entry which is preliminary data.</text>
</comment>
<proteinExistence type="predicted"/>
<protein>
    <submittedName>
        <fullName evidence="1">Uncharacterized protein</fullName>
    </submittedName>
</protein>
<evidence type="ECO:0000313" key="2">
    <source>
        <dbReference type="Proteomes" id="UP001150062"/>
    </source>
</evidence>
<reference evidence="1" key="1">
    <citation type="submission" date="2022-08" db="EMBL/GenBank/DDBJ databases">
        <title>Novel sulfate-reducing endosymbionts in the free-living metamonad Anaeramoeba.</title>
        <authorList>
            <person name="Jerlstrom-Hultqvist J."/>
            <person name="Cepicka I."/>
            <person name="Gallot-Lavallee L."/>
            <person name="Salas-Leiva D."/>
            <person name="Curtis B.A."/>
            <person name="Zahonova K."/>
            <person name="Pipaliya S."/>
            <person name="Dacks J."/>
            <person name="Roger A.J."/>
        </authorList>
    </citation>
    <scope>NUCLEOTIDE SEQUENCE</scope>
    <source>
        <strain evidence="1">Schooner1</strain>
    </source>
</reference>
<organism evidence="1 2">
    <name type="scientific">Anaeramoeba flamelloides</name>
    <dbReference type="NCBI Taxonomy" id="1746091"/>
    <lineage>
        <taxon>Eukaryota</taxon>
        <taxon>Metamonada</taxon>
        <taxon>Anaeramoebidae</taxon>
        <taxon>Anaeramoeba</taxon>
    </lineage>
</organism>
<keyword evidence="2" id="KW-1185">Reference proteome</keyword>
<sequence length="366" mass="42976">MSCDNKECCLLNCINEKQSTLIEIKGRLQKKFGLTNSNKFNSIKYIYKDKFKKSTKQSFFIHDVCLKEIKCTSCCYNDTKKCKRIFCNGGFVKETYLGSEYINTTQNYKILCDFHADKIKNFERNKNRKITRLENNSELNNSDNEFDDSFGIGGFENNNSFGNHRKTEMLEHFSDNTLDMSQNITENIVEVLTLSSDFDQSEPETLTSSDWEPHKSEINIKEQRKIQLIDSLRERSSEDEISDEIDQLDLKIKNISANNVSHKDFNYTFTENDFSKNLNLESECSETKSDKKINIEDKSYFKNKFPFIFDLENYKKNIQNQAIPIQFVTNKQLKINEFQEYLFHLNKKHNVTTVSFTFKAQTINEI</sequence>